<dbReference type="InterPro" id="IPR004017">
    <property type="entry name" value="Cys_rich_dom"/>
</dbReference>
<evidence type="ECO:0000256" key="9">
    <source>
        <dbReference type="ARBA" id="ARBA00023014"/>
    </source>
</evidence>
<dbReference type="GO" id="GO:0005886">
    <property type="term" value="C:plasma membrane"/>
    <property type="evidence" value="ECO:0007669"/>
    <property type="project" value="UniProtKB-SubCell"/>
</dbReference>
<keyword evidence="7" id="KW-0560">Oxidoreductase</keyword>
<feature type="transmembrane region" description="Helical" evidence="11">
    <location>
        <begin position="76"/>
        <end position="99"/>
    </location>
</feature>
<evidence type="ECO:0000256" key="1">
    <source>
        <dbReference type="ARBA" id="ARBA00004651"/>
    </source>
</evidence>
<dbReference type="Gene3D" id="1.10.1060.10">
    <property type="entry name" value="Alpha-helical ferredoxin"/>
    <property type="match status" value="1"/>
</dbReference>
<feature type="transmembrane region" description="Helical" evidence="11">
    <location>
        <begin position="15"/>
        <end position="38"/>
    </location>
</feature>
<evidence type="ECO:0000259" key="12">
    <source>
        <dbReference type="PROSITE" id="PS51379"/>
    </source>
</evidence>
<sequence>MTPQRMMFWQIDLVWLFYLLAALATALFLAGMAAHVLVWKKNAGSLKIPFSKEALKRMVLDSFLGRRILHGEPAAGLMHLFIFWGFLSLFIGTTVLAVHHYLVAFLTGTTYLIFSVAMEIAGLMLLAGLLWALVRRYMQRVPRLERRLEDAVVPLWLLVVGLSGFLLEGLRLSYEQPVWGGWSFAGGWAGALFSASASEAAYPAVWWGHTLLSLSLIAVIPFTKLFHVLGAPAAVYFEGIEKPAALDIEEAGQFDLGDTVFFDACMRCGRCVAVCPSAGAKEPFAPRDFIQAMRRSLWQTHSSFGDVRFLSRGEESDVDKNFWYCTTCRACLEVCPIYGASFEAVTRKRVLAVEEGTQVPKLLNQTLEKLAKYDNPWESSKGQRDAWAKDLNPPDLTKRGVEADLCYFVGCTTSFDDTARGIARSLTKILQTTGASFGILGKKEPCCGDIARRVGELGLFQEQQEKCLELFDRYGITEVVTSSPHCFHTFRNEYPDAPFRARHYTLLLREMLEQGQLRFREQQKTTVTYHDPCYLGRYNRIFDEPREVIRAIPGLNLVEMAHHREDSLCCGGGGGRMWQDLTGEVKMSEIRIREAEATGAKILVTACPLCRIMLEDARKAAGLNEKLQVMDLNELVLQALEGVDAEAPGA</sequence>
<dbReference type="InterPro" id="IPR017896">
    <property type="entry name" value="4Fe4S_Fe-S-bd"/>
</dbReference>
<dbReference type="InterPro" id="IPR023234">
    <property type="entry name" value="NarG-like_domain"/>
</dbReference>
<keyword evidence="4 11" id="KW-0812">Transmembrane</keyword>
<dbReference type="SUPFAM" id="SSF46548">
    <property type="entry name" value="alpha-helical ferredoxin"/>
    <property type="match status" value="1"/>
</dbReference>
<dbReference type="PROSITE" id="PS00198">
    <property type="entry name" value="4FE4S_FER_1"/>
    <property type="match status" value="2"/>
</dbReference>
<dbReference type="SUPFAM" id="SSF103501">
    <property type="entry name" value="Respiratory nitrate reductase 1 gamma chain"/>
    <property type="match status" value="1"/>
</dbReference>
<dbReference type="GO" id="GO:0046872">
    <property type="term" value="F:metal ion binding"/>
    <property type="evidence" value="ECO:0007669"/>
    <property type="project" value="UniProtKB-KW"/>
</dbReference>
<dbReference type="InterPro" id="IPR009051">
    <property type="entry name" value="Helical_ferredxn"/>
</dbReference>
<feature type="transmembrane region" description="Helical" evidence="11">
    <location>
        <begin position="111"/>
        <end position="134"/>
    </location>
</feature>
<name>A0A653AF19_UNCDX</name>
<gene>
    <name evidence="13" type="ORF">TRIP_B40426</name>
</gene>
<evidence type="ECO:0000313" key="13">
    <source>
        <dbReference type="EMBL" id="VBB46632.1"/>
    </source>
</evidence>
<dbReference type="InterPro" id="IPR017900">
    <property type="entry name" value="4Fe4S_Fe_S_CS"/>
</dbReference>
<comment type="subcellular location">
    <subcellularLocation>
        <location evidence="1">Cell membrane</location>
        <topology evidence="1">Multi-pass membrane protein</topology>
    </subcellularLocation>
</comment>
<evidence type="ECO:0000256" key="6">
    <source>
        <dbReference type="ARBA" id="ARBA00022989"/>
    </source>
</evidence>
<evidence type="ECO:0000256" key="10">
    <source>
        <dbReference type="ARBA" id="ARBA00023136"/>
    </source>
</evidence>
<evidence type="ECO:0000256" key="2">
    <source>
        <dbReference type="ARBA" id="ARBA00022475"/>
    </source>
</evidence>
<feature type="transmembrane region" description="Helical" evidence="11">
    <location>
        <begin position="179"/>
        <end position="197"/>
    </location>
</feature>
<evidence type="ECO:0000256" key="5">
    <source>
        <dbReference type="ARBA" id="ARBA00022723"/>
    </source>
</evidence>
<feature type="domain" description="4Fe-4S ferredoxin-type" evidence="12">
    <location>
        <begin position="256"/>
        <end position="286"/>
    </location>
</feature>
<dbReference type="Pfam" id="PF02665">
    <property type="entry name" value="Nitrate_red_gam"/>
    <property type="match status" value="1"/>
</dbReference>
<evidence type="ECO:0000256" key="11">
    <source>
        <dbReference type="SAM" id="Phobius"/>
    </source>
</evidence>
<dbReference type="EMBL" id="UPXX01000031">
    <property type="protein sequence ID" value="VBB46632.1"/>
    <property type="molecule type" value="Genomic_DNA"/>
</dbReference>
<organism evidence="13">
    <name type="scientific">Uncultured Desulfatiglans sp</name>
    <dbReference type="NCBI Taxonomy" id="1748965"/>
    <lineage>
        <taxon>Bacteria</taxon>
        <taxon>Pseudomonadati</taxon>
        <taxon>Thermodesulfobacteriota</taxon>
        <taxon>Desulfobacteria</taxon>
        <taxon>Desulfatiglandales</taxon>
        <taxon>Desulfatiglandaceae</taxon>
        <taxon>Desulfatiglans</taxon>
        <taxon>environmental samples</taxon>
    </lineage>
</organism>
<feature type="domain" description="4Fe-4S ferredoxin-type" evidence="12">
    <location>
        <begin position="314"/>
        <end position="345"/>
    </location>
</feature>
<keyword evidence="10 11" id="KW-0472">Membrane</keyword>
<dbReference type="Pfam" id="PF13183">
    <property type="entry name" value="Fer4_8"/>
    <property type="match status" value="1"/>
</dbReference>
<keyword evidence="3" id="KW-0004">4Fe-4S</keyword>
<keyword evidence="2" id="KW-1003">Cell membrane</keyword>
<keyword evidence="8" id="KW-0408">Iron</keyword>
<dbReference type="PANTHER" id="PTHR43255">
    <property type="entry name" value="IRON-SULFUR-BINDING OXIDOREDUCTASE FADF-RELATED-RELATED"/>
    <property type="match status" value="1"/>
</dbReference>
<keyword evidence="5" id="KW-0479">Metal-binding</keyword>
<evidence type="ECO:0000256" key="4">
    <source>
        <dbReference type="ARBA" id="ARBA00022692"/>
    </source>
</evidence>
<evidence type="ECO:0000256" key="3">
    <source>
        <dbReference type="ARBA" id="ARBA00022485"/>
    </source>
</evidence>
<feature type="transmembrane region" description="Helical" evidence="11">
    <location>
        <begin position="155"/>
        <end position="173"/>
    </location>
</feature>
<dbReference type="Gene3D" id="1.20.950.20">
    <property type="entry name" value="Transmembrane di-heme cytochromes, Chain C"/>
    <property type="match status" value="1"/>
</dbReference>
<evidence type="ECO:0000256" key="8">
    <source>
        <dbReference type="ARBA" id="ARBA00023004"/>
    </source>
</evidence>
<keyword evidence="6 11" id="KW-1133">Transmembrane helix</keyword>
<dbReference type="PANTHER" id="PTHR43255:SF1">
    <property type="entry name" value="IRON-SULFUR-BINDING OXIDOREDUCTASE FADF-RELATED"/>
    <property type="match status" value="1"/>
</dbReference>
<dbReference type="InterPro" id="IPR036197">
    <property type="entry name" value="NarG-like_sf"/>
</dbReference>
<protein>
    <submittedName>
        <fullName evidence="13">Putative Fe-S oxidoreductase</fullName>
    </submittedName>
</protein>
<dbReference type="AlphaFoldDB" id="A0A653AF19"/>
<evidence type="ECO:0000256" key="7">
    <source>
        <dbReference type="ARBA" id="ARBA00023002"/>
    </source>
</evidence>
<reference evidence="13" key="1">
    <citation type="submission" date="2018-07" db="EMBL/GenBank/DDBJ databases">
        <authorList>
            <consortium name="Genoscope - CEA"/>
            <person name="William W."/>
        </authorList>
    </citation>
    <scope>NUCLEOTIDE SEQUENCE</scope>
    <source>
        <strain evidence="13">IK1</strain>
    </source>
</reference>
<keyword evidence="9" id="KW-0411">Iron-sulfur</keyword>
<dbReference type="InterPro" id="IPR051460">
    <property type="entry name" value="HdrC_iron-sulfur_subunit"/>
</dbReference>
<dbReference type="GO" id="GO:0016491">
    <property type="term" value="F:oxidoreductase activity"/>
    <property type="evidence" value="ECO:0007669"/>
    <property type="project" value="UniProtKB-KW"/>
</dbReference>
<dbReference type="PROSITE" id="PS51379">
    <property type="entry name" value="4FE4S_FER_2"/>
    <property type="match status" value="2"/>
</dbReference>
<dbReference type="Pfam" id="PF02754">
    <property type="entry name" value="CCG"/>
    <property type="match status" value="2"/>
</dbReference>
<proteinExistence type="predicted"/>
<dbReference type="GO" id="GO:0051539">
    <property type="term" value="F:4 iron, 4 sulfur cluster binding"/>
    <property type="evidence" value="ECO:0007669"/>
    <property type="project" value="UniProtKB-KW"/>
</dbReference>
<accession>A0A653AF19</accession>